<sequence length="258" mass="27686">MSAASDNSNIPVYSGAHDLEKGRGERIERVVTPGGHPADFSQPAIPQQHRKYGNPVPLGLTSFGCGFFLASAFNLYAQGVHTPNVVVPVLILFGGITQSLCGWWEMFLGNTFSATIVGAVSGREQLLKLYSSDRMAHSTSPTAPFTCPNPDGSLRPEFNQAIGLYLMAWMMVTILFIIGSLRSSAGVLTTLVFTALAFLALGIYNMAGLDGGRIAGGVFGMIATAKSAWWTAMAGYWTPDTTFRWIRVNPIDLSRGGD</sequence>
<comment type="subcellular location">
    <subcellularLocation>
        <location evidence="1">Membrane</location>
        <topology evidence="1">Multi-pass membrane protein</topology>
    </subcellularLocation>
</comment>
<keyword evidence="3 6" id="KW-0812">Transmembrane</keyword>
<dbReference type="PROSITE" id="PS01114">
    <property type="entry name" value="GPR1_FUN34_YAAH"/>
    <property type="match status" value="1"/>
</dbReference>
<dbReference type="OrthoDB" id="3648309at2759"/>
<evidence type="ECO:0000256" key="3">
    <source>
        <dbReference type="ARBA" id="ARBA00022692"/>
    </source>
</evidence>
<keyword evidence="4 6" id="KW-1133">Transmembrane helix</keyword>
<evidence type="ECO:0000313" key="7">
    <source>
        <dbReference type="EMBL" id="RSH89112.1"/>
    </source>
</evidence>
<dbReference type="InterPro" id="IPR051633">
    <property type="entry name" value="AceTr"/>
</dbReference>
<evidence type="ECO:0000256" key="2">
    <source>
        <dbReference type="ARBA" id="ARBA00005587"/>
    </source>
</evidence>
<comment type="caution">
    <text evidence="7">The sequence shown here is derived from an EMBL/GenBank/DDBJ whole genome shotgun (WGS) entry which is preliminary data.</text>
</comment>
<dbReference type="PANTHER" id="PTHR31123">
    <property type="entry name" value="ACCUMULATION OF DYADS PROTEIN 2-RELATED"/>
    <property type="match status" value="1"/>
</dbReference>
<protein>
    <submittedName>
        <fullName evidence="7">Uncharacterized protein</fullName>
    </submittedName>
</protein>
<feature type="transmembrane region" description="Helical" evidence="6">
    <location>
        <begin position="162"/>
        <end position="181"/>
    </location>
</feature>
<dbReference type="InterPro" id="IPR047622">
    <property type="entry name" value="GPR1_FUN34_YAAH"/>
</dbReference>
<evidence type="ECO:0000256" key="5">
    <source>
        <dbReference type="ARBA" id="ARBA00023136"/>
    </source>
</evidence>
<dbReference type="Pfam" id="PF01184">
    <property type="entry name" value="Gpr1_Fun34_YaaH"/>
    <property type="match status" value="1"/>
</dbReference>
<reference evidence="7 8" key="1">
    <citation type="submission" date="2018-11" db="EMBL/GenBank/DDBJ databases">
        <title>Genome sequence of Saitozyma podzolica DSM 27192.</title>
        <authorList>
            <person name="Aliyu H."/>
            <person name="Gorte O."/>
            <person name="Ochsenreither K."/>
        </authorList>
    </citation>
    <scope>NUCLEOTIDE SEQUENCE [LARGE SCALE GENOMIC DNA]</scope>
    <source>
        <strain evidence="7 8">DSM 27192</strain>
    </source>
</reference>
<dbReference type="STRING" id="1890683.A0A427YDG3"/>
<dbReference type="PANTHER" id="PTHR31123:SF1">
    <property type="entry name" value="ACCUMULATION OF DYADS PROTEIN 2-RELATED"/>
    <property type="match status" value="1"/>
</dbReference>
<feature type="transmembrane region" description="Helical" evidence="6">
    <location>
        <begin position="187"/>
        <end position="207"/>
    </location>
</feature>
<feature type="transmembrane region" description="Helical" evidence="6">
    <location>
        <begin position="58"/>
        <end position="79"/>
    </location>
</feature>
<evidence type="ECO:0000256" key="4">
    <source>
        <dbReference type="ARBA" id="ARBA00022989"/>
    </source>
</evidence>
<dbReference type="Proteomes" id="UP000279259">
    <property type="component" value="Unassembled WGS sequence"/>
</dbReference>
<dbReference type="EMBL" id="RSCD01000015">
    <property type="protein sequence ID" value="RSH89112.1"/>
    <property type="molecule type" value="Genomic_DNA"/>
</dbReference>
<evidence type="ECO:0000256" key="1">
    <source>
        <dbReference type="ARBA" id="ARBA00004141"/>
    </source>
</evidence>
<dbReference type="AlphaFoldDB" id="A0A427YDG3"/>
<keyword evidence="5 6" id="KW-0472">Membrane</keyword>
<comment type="similarity">
    <text evidence="2">Belongs to the acetate uptake transporter (AceTr) (TC 2.A.96) family.</text>
</comment>
<dbReference type="GO" id="GO:0015123">
    <property type="term" value="F:acetate transmembrane transporter activity"/>
    <property type="evidence" value="ECO:0007669"/>
    <property type="project" value="TreeGrafter"/>
</dbReference>
<dbReference type="GO" id="GO:0005886">
    <property type="term" value="C:plasma membrane"/>
    <property type="evidence" value="ECO:0007669"/>
    <property type="project" value="TreeGrafter"/>
</dbReference>
<evidence type="ECO:0000256" key="6">
    <source>
        <dbReference type="SAM" id="Phobius"/>
    </source>
</evidence>
<feature type="transmembrane region" description="Helical" evidence="6">
    <location>
        <begin position="85"/>
        <end position="104"/>
    </location>
</feature>
<keyword evidence="8" id="KW-1185">Reference proteome</keyword>
<name>A0A427YDG3_9TREE</name>
<gene>
    <name evidence="7" type="ORF">EHS25_002778</name>
</gene>
<organism evidence="7 8">
    <name type="scientific">Saitozyma podzolica</name>
    <dbReference type="NCBI Taxonomy" id="1890683"/>
    <lineage>
        <taxon>Eukaryota</taxon>
        <taxon>Fungi</taxon>
        <taxon>Dikarya</taxon>
        <taxon>Basidiomycota</taxon>
        <taxon>Agaricomycotina</taxon>
        <taxon>Tremellomycetes</taxon>
        <taxon>Tremellales</taxon>
        <taxon>Trimorphomycetaceae</taxon>
        <taxon>Saitozyma</taxon>
    </lineage>
</organism>
<evidence type="ECO:0000313" key="8">
    <source>
        <dbReference type="Proteomes" id="UP000279259"/>
    </source>
</evidence>
<proteinExistence type="inferred from homology"/>
<accession>A0A427YDG3</accession>
<feature type="transmembrane region" description="Helical" evidence="6">
    <location>
        <begin position="214"/>
        <end position="237"/>
    </location>
</feature>
<dbReference type="InterPro" id="IPR000791">
    <property type="entry name" value="Gpr1/Fun34/SatP-like"/>
</dbReference>